<evidence type="ECO:0000313" key="4">
    <source>
        <dbReference type="Proteomes" id="UP000179616"/>
    </source>
</evidence>
<keyword evidence="1" id="KW-0812">Transmembrane</keyword>
<accession>A0A1S1L5K8</accession>
<keyword evidence="1" id="KW-1133">Transmembrane helix</keyword>
<evidence type="ECO:0000313" key="3">
    <source>
        <dbReference type="EMBL" id="OHU21037.1"/>
    </source>
</evidence>
<dbReference type="Pfam" id="PF01569">
    <property type="entry name" value="PAP2"/>
    <property type="match status" value="1"/>
</dbReference>
<dbReference type="InterPro" id="IPR036938">
    <property type="entry name" value="PAP2/HPO_sf"/>
</dbReference>
<dbReference type="STRING" id="948102.BKG76_09990"/>
<comment type="caution">
    <text evidence="3">The sequence shown here is derived from an EMBL/GenBank/DDBJ whole genome shotgun (WGS) entry which is preliminary data.</text>
</comment>
<dbReference type="OrthoDB" id="5289372at2"/>
<evidence type="ECO:0000259" key="2">
    <source>
        <dbReference type="SMART" id="SM00014"/>
    </source>
</evidence>
<evidence type="ECO:0000256" key="1">
    <source>
        <dbReference type="SAM" id="Phobius"/>
    </source>
</evidence>
<feature type="transmembrane region" description="Helical" evidence="1">
    <location>
        <begin position="189"/>
        <end position="207"/>
    </location>
</feature>
<dbReference type="GeneID" id="57167131"/>
<feature type="transmembrane region" description="Helical" evidence="1">
    <location>
        <begin position="127"/>
        <end position="150"/>
    </location>
</feature>
<gene>
    <name evidence="3" type="ORF">BKG76_09990</name>
</gene>
<dbReference type="AlphaFoldDB" id="A0A1S1L5K8"/>
<protein>
    <submittedName>
        <fullName evidence="3">Phosphatase PAP2 family protein</fullName>
    </submittedName>
</protein>
<dbReference type="EMBL" id="MLIK01000019">
    <property type="protein sequence ID" value="OHU21037.1"/>
    <property type="molecule type" value="Genomic_DNA"/>
</dbReference>
<dbReference type="SUPFAM" id="SSF48317">
    <property type="entry name" value="Acid phosphatase/Vanadium-dependent haloperoxidase"/>
    <property type="match status" value="1"/>
</dbReference>
<dbReference type="InterPro" id="IPR000326">
    <property type="entry name" value="PAP2/HPO"/>
</dbReference>
<feature type="domain" description="Phosphatidic acid phosphatase type 2/haloperoxidase" evidence="2">
    <location>
        <begin position="91"/>
        <end position="204"/>
    </location>
</feature>
<reference evidence="3 4" key="1">
    <citation type="submission" date="2016-10" db="EMBL/GenBank/DDBJ databases">
        <title>Evaluation of Human, Veterinary and Environmental Mycobacterium chelonae Isolates by Core Genome Phylogenomic Analysis, Targeted Gene Comparison, and Anti-microbial Susceptibility Patterns: A Tale of Mistaken Identities.</title>
        <authorList>
            <person name="Fogelson S.B."/>
            <person name="Camus A.C."/>
            <person name="Lorenz W."/>
            <person name="Vasireddy R."/>
            <person name="Vasireddy S."/>
            <person name="Smith T."/>
            <person name="Brown-Elliott B.A."/>
            <person name="Wallace R.J.Jr."/>
            <person name="Hasan N.A."/>
            <person name="Reischl U."/>
            <person name="Sanchez S."/>
        </authorList>
    </citation>
    <scope>NUCLEOTIDE SEQUENCE [LARGE SCALE GENOMIC DNA]</scope>
    <source>
        <strain evidence="3 4">1559</strain>
    </source>
</reference>
<sequence>MEDATHRPRGWLVASAGFALAVYALLWIGYAQRWEWLSRLDDAALNPAHAYGAAHSGWVSAWDWFCTILGPNAFRLAVAVLVVALFWRRRPRPAVFLVVTVELSGVVNELAKALVQRPRPPTALVSAYASSFPSGHAMGIVVCVLALLAVVTPKVTAALRPWLWVLGAALIVTIGIGRVLLNVHHPSDVLAGWALGYAYFIACLLVLPPWPVRSAAGTPPMPDTAL</sequence>
<dbReference type="CDD" id="cd03392">
    <property type="entry name" value="PAP2_like_2"/>
    <property type="match status" value="1"/>
</dbReference>
<name>A0A1S1L5K8_9MYCO</name>
<proteinExistence type="predicted"/>
<dbReference type="RefSeq" id="WP_070937510.1">
    <property type="nucleotide sequence ID" value="NZ_MLIK01000019.1"/>
</dbReference>
<dbReference type="PANTHER" id="PTHR14969">
    <property type="entry name" value="SPHINGOSINE-1-PHOSPHATE PHOSPHOHYDROLASE"/>
    <property type="match status" value="1"/>
</dbReference>
<dbReference type="SMART" id="SM00014">
    <property type="entry name" value="acidPPc"/>
    <property type="match status" value="1"/>
</dbReference>
<organism evidence="3 4">
    <name type="scientific">Mycobacteroides franklinii</name>
    <dbReference type="NCBI Taxonomy" id="948102"/>
    <lineage>
        <taxon>Bacteria</taxon>
        <taxon>Bacillati</taxon>
        <taxon>Actinomycetota</taxon>
        <taxon>Actinomycetes</taxon>
        <taxon>Mycobacteriales</taxon>
        <taxon>Mycobacteriaceae</taxon>
        <taxon>Mycobacteroides</taxon>
    </lineage>
</organism>
<dbReference type="Proteomes" id="UP000179616">
    <property type="component" value="Unassembled WGS sequence"/>
</dbReference>
<keyword evidence="1" id="KW-0472">Membrane</keyword>
<feature type="transmembrane region" description="Helical" evidence="1">
    <location>
        <begin position="12"/>
        <end position="30"/>
    </location>
</feature>
<dbReference type="PANTHER" id="PTHR14969:SF13">
    <property type="entry name" value="AT30094P"/>
    <property type="match status" value="1"/>
</dbReference>
<feature type="transmembrane region" description="Helical" evidence="1">
    <location>
        <begin position="162"/>
        <end position="183"/>
    </location>
</feature>
<feature type="transmembrane region" description="Helical" evidence="1">
    <location>
        <begin position="68"/>
        <end position="87"/>
    </location>
</feature>
<dbReference type="Gene3D" id="1.20.144.10">
    <property type="entry name" value="Phosphatidic acid phosphatase type 2/haloperoxidase"/>
    <property type="match status" value="2"/>
</dbReference>